<dbReference type="InterPro" id="IPR006626">
    <property type="entry name" value="PbH1"/>
</dbReference>
<dbReference type="RefSeq" id="WP_254613939.1">
    <property type="nucleotide sequence ID" value="NZ_CABVPU010000049.1"/>
</dbReference>
<dbReference type="InterPro" id="IPR012334">
    <property type="entry name" value="Pectin_lyas_fold"/>
</dbReference>
<dbReference type="InterPro" id="IPR039448">
    <property type="entry name" value="Beta_helix"/>
</dbReference>
<evidence type="ECO:0000313" key="3">
    <source>
        <dbReference type="Proteomes" id="UP000494174"/>
    </source>
</evidence>
<dbReference type="AlphaFoldDB" id="A0A6P2S8J2"/>
<sequence>MARIAQALTVVTVRPTANGGDQTDALQAAFNALLPGQRLVLAPGTYAVSRSLNVAQANVVISGYGAMLVASNPNDQTLVMSGRGSTLVGVTLIGTGTTRLATRESTKVEVTGTDIQVLDVTIRGGASAGIFVYGGTNVAIVNNTVQSTLADGIHTTYGSTNVRVEGNTVKDTGDDLIAVVSYQADGRVSGNVLIDHNSVSGNYWGRGIAVVGGQSVTISNNTIDGVQKASGILVAQEASWNTYDATNVIVSGNTVSNIQNSNVNNGLQPTQLGALRLSAWPGTVSSVAVTNNKVSGSGYAGFQAEGNICQFSLTGDAFSSISGVAVAVLASGCTPTQMVVAGNTLDGVALVPPVGTSKSGLIQVSGAATATLPTVRWSLMQTTGSSARIRE</sequence>
<organism evidence="2 3">
    <name type="scientific">Burkholderia lata (strain ATCC 17760 / DSM 23089 / LMG 22485 / NCIMB 9086 / R18194 / 383)</name>
    <dbReference type="NCBI Taxonomy" id="482957"/>
    <lineage>
        <taxon>Bacteria</taxon>
        <taxon>Pseudomonadati</taxon>
        <taxon>Pseudomonadota</taxon>
        <taxon>Betaproteobacteria</taxon>
        <taxon>Burkholderiales</taxon>
        <taxon>Burkholderiaceae</taxon>
        <taxon>Burkholderia</taxon>
        <taxon>Burkholderia cepacia complex</taxon>
    </lineage>
</organism>
<dbReference type="Pfam" id="PF13229">
    <property type="entry name" value="Beta_helix"/>
    <property type="match status" value="1"/>
</dbReference>
<feature type="domain" description="Right handed beta helix" evidence="1">
    <location>
        <begin position="103"/>
        <end position="223"/>
    </location>
</feature>
<dbReference type="SMART" id="SM00710">
    <property type="entry name" value="PbH1"/>
    <property type="match status" value="7"/>
</dbReference>
<accession>A0A6P2S8J2</accession>
<gene>
    <name evidence="2" type="ORF">BLA15945_07352</name>
</gene>
<dbReference type="EMBL" id="CABVPU010000049">
    <property type="protein sequence ID" value="VWC44656.1"/>
    <property type="molecule type" value="Genomic_DNA"/>
</dbReference>
<reference evidence="2 3" key="1">
    <citation type="submission" date="2019-09" db="EMBL/GenBank/DDBJ databases">
        <authorList>
            <person name="Depoorter E."/>
        </authorList>
    </citation>
    <scope>NUCLEOTIDE SEQUENCE [LARGE SCALE GENOMIC DNA]</scope>
    <source>
        <strain evidence="2">R-15945</strain>
    </source>
</reference>
<evidence type="ECO:0000259" key="1">
    <source>
        <dbReference type="Pfam" id="PF13229"/>
    </source>
</evidence>
<protein>
    <submittedName>
        <fullName evidence="2">Parallel beta-helix repeat-containing protein</fullName>
    </submittedName>
</protein>
<dbReference type="Gene3D" id="2.160.20.10">
    <property type="entry name" value="Single-stranded right-handed beta-helix, Pectin lyase-like"/>
    <property type="match status" value="1"/>
</dbReference>
<name>A0A6P2S8J2_BURL3</name>
<dbReference type="SUPFAM" id="SSF51126">
    <property type="entry name" value="Pectin lyase-like"/>
    <property type="match status" value="1"/>
</dbReference>
<proteinExistence type="predicted"/>
<dbReference type="InterPro" id="IPR022441">
    <property type="entry name" value="Para_beta_helix_rpt-2"/>
</dbReference>
<dbReference type="NCBIfam" id="TIGR03804">
    <property type="entry name" value="para_beta_helix"/>
    <property type="match status" value="1"/>
</dbReference>
<dbReference type="InterPro" id="IPR011050">
    <property type="entry name" value="Pectin_lyase_fold/virulence"/>
</dbReference>
<evidence type="ECO:0000313" key="2">
    <source>
        <dbReference type="EMBL" id="VWC44656.1"/>
    </source>
</evidence>
<dbReference type="Proteomes" id="UP000494174">
    <property type="component" value="Unassembled WGS sequence"/>
</dbReference>